<evidence type="ECO:0000313" key="5">
    <source>
        <dbReference type="Proteomes" id="UP001176940"/>
    </source>
</evidence>
<evidence type="ECO:0000256" key="2">
    <source>
        <dbReference type="SAM" id="Coils"/>
    </source>
</evidence>
<dbReference type="InterPro" id="IPR029021">
    <property type="entry name" value="Prot-tyrosine_phosphatase-like"/>
</dbReference>
<proteinExistence type="inferred from homology"/>
<dbReference type="PANTHER" id="PTHR10807">
    <property type="entry name" value="MYOTUBULARIN-RELATED"/>
    <property type="match status" value="1"/>
</dbReference>
<dbReference type="InterPro" id="IPR010569">
    <property type="entry name" value="Myotubularin-like_Pase_dom"/>
</dbReference>
<name>A0ABN9M213_9NEOB</name>
<sequence>MDQTPVLQHVSSASKALPAIKRRLKDKTHSLWAYLLSEQSKYQNPIFDLHSLETQPVLEPNTIYFNFKFWRNMYHQFDLLLHPRQSVPNLLLKILSENKALEDELKQLQLKIRNLSKEGKYAAPRLAKCPPKLKESSCYKKQKVLHPLQDPNRTLEGSTTEDNRYTDYSQEISKAEPSIVSLEFGVAKMRVPVAERPAMTSRSCDCDFITGPAQQGLAMTSRSCDRDVITGPALIPTLGPEAAVNYKGSLGKDGNQGKHRITKRGPALSNPMFTLVTGIVGRWRA</sequence>
<protein>
    <recommendedName>
        <fullName evidence="3">Myotubularin phosphatase domain-containing protein</fullName>
    </recommendedName>
</protein>
<feature type="coiled-coil region" evidence="2">
    <location>
        <begin position="91"/>
        <end position="118"/>
    </location>
</feature>
<comment type="similarity">
    <text evidence="1">Belongs to the protein-tyrosine phosphatase family. Non-receptor class myotubularin subfamily.</text>
</comment>
<evidence type="ECO:0000256" key="1">
    <source>
        <dbReference type="ARBA" id="ARBA00007471"/>
    </source>
</evidence>
<accession>A0ABN9M213</accession>
<dbReference type="EMBL" id="CAUEEQ010041256">
    <property type="protein sequence ID" value="CAJ0956126.1"/>
    <property type="molecule type" value="Genomic_DNA"/>
</dbReference>
<reference evidence="4" key="1">
    <citation type="submission" date="2023-07" db="EMBL/GenBank/DDBJ databases">
        <authorList>
            <person name="Stuckert A."/>
        </authorList>
    </citation>
    <scope>NUCLEOTIDE SEQUENCE</scope>
</reference>
<dbReference type="Proteomes" id="UP001176940">
    <property type="component" value="Unassembled WGS sequence"/>
</dbReference>
<organism evidence="4 5">
    <name type="scientific">Ranitomeya imitator</name>
    <name type="common">mimic poison frog</name>
    <dbReference type="NCBI Taxonomy" id="111125"/>
    <lineage>
        <taxon>Eukaryota</taxon>
        <taxon>Metazoa</taxon>
        <taxon>Chordata</taxon>
        <taxon>Craniata</taxon>
        <taxon>Vertebrata</taxon>
        <taxon>Euteleostomi</taxon>
        <taxon>Amphibia</taxon>
        <taxon>Batrachia</taxon>
        <taxon>Anura</taxon>
        <taxon>Neobatrachia</taxon>
        <taxon>Hyloidea</taxon>
        <taxon>Dendrobatidae</taxon>
        <taxon>Dendrobatinae</taxon>
        <taxon>Ranitomeya</taxon>
    </lineage>
</organism>
<dbReference type="SUPFAM" id="SSF52799">
    <property type="entry name" value="(Phosphotyrosine protein) phosphatases II"/>
    <property type="match status" value="1"/>
</dbReference>
<dbReference type="InterPro" id="IPR030564">
    <property type="entry name" value="Myotubularin"/>
</dbReference>
<comment type="caution">
    <text evidence="4">The sequence shown here is derived from an EMBL/GenBank/DDBJ whole genome shotgun (WGS) entry which is preliminary data.</text>
</comment>
<evidence type="ECO:0000259" key="3">
    <source>
        <dbReference type="PROSITE" id="PS51339"/>
    </source>
</evidence>
<dbReference type="PROSITE" id="PS51339">
    <property type="entry name" value="PPASE_MYOTUBULARIN"/>
    <property type="match status" value="1"/>
</dbReference>
<evidence type="ECO:0000313" key="4">
    <source>
        <dbReference type="EMBL" id="CAJ0956126.1"/>
    </source>
</evidence>
<keyword evidence="2" id="KW-0175">Coiled coil</keyword>
<dbReference type="PANTHER" id="PTHR10807:SF34">
    <property type="entry name" value="MYOTUBULARIN-RELATED PROTEIN 6"/>
    <property type="match status" value="1"/>
</dbReference>
<gene>
    <name evidence="4" type="ORF">RIMI_LOCUS15378779</name>
</gene>
<feature type="domain" description="Myotubularin phosphatase" evidence="3">
    <location>
        <begin position="1"/>
        <end position="74"/>
    </location>
</feature>
<keyword evidence="5" id="KW-1185">Reference proteome</keyword>
<feature type="non-terminal residue" evidence="4">
    <location>
        <position position="285"/>
    </location>
</feature>